<protein>
    <submittedName>
        <fullName evidence="2">Uncharacterized protein</fullName>
    </submittedName>
</protein>
<name>A0A1Y1M106_PHOPY</name>
<feature type="region of interest" description="Disordered" evidence="1">
    <location>
        <begin position="1"/>
        <end position="38"/>
    </location>
</feature>
<evidence type="ECO:0000256" key="1">
    <source>
        <dbReference type="SAM" id="MobiDB-lite"/>
    </source>
</evidence>
<reference evidence="2" key="1">
    <citation type="journal article" date="2016" name="Sci. Rep.">
        <title>Molecular characterization of firefly nuptial gifts: a multi-omics approach sheds light on postcopulatory sexual selection.</title>
        <authorList>
            <person name="Al-Wathiqui N."/>
            <person name="Fallon T.R."/>
            <person name="South A."/>
            <person name="Weng J.K."/>
            <person name="Lewis S.M."/>
        </authorList>
    </citation>
    <scope>NUCLEOTIDE SEQUENCE</scope>
</reference>
<proteinExistence type="predicted"/>
<feature type="compositionally biased region" description="Basic and acidic residues" evidence="1">
    <location>
        <begin position="1"/>
        <end position="10"/>
    </location>
</feature>
<evidence type="ECO:0000313" key="2">
    <source>
        <dbReference type="EMBL" id="JAV76907.1"/>
    </source>
</evidence>
<sequence>MTIEVNHRDGPIGAVDGPQKRQGDGMVSAKGDDTGQSPPLDCRASFISVCGGGSGQDLKMSFLNLLESPCVVVRCDWNITAVEDSGPAVERICFEWDVVAAV</sequence>
<dbReference type="EMBL" id="GEZM01047195">
    <property type="protein sequence ID" value="JAV76907.1"/>
    <property type="molecule type" value="Transcribed_RNA"/>
</dbReference>
<accession>A0A1Y1M106</accession>
<dbReference type="AlphaFoldDB" id="A0A1Y1M106"/>
<organism evidence="2">
    <name type="scientific">Photinus pyralis</name>
    <name type="common">Common eastern firefly</name>
    <name type="synonym">Lampyris pyralis</name>
    <dbReference type="NCBI Taxonomy" id="7054"/>
    <lineage>
        <taxon>Eukaryota</taxon>
        <taxon>Metazoa</taxon>
        <taxon>Ecdysozoa</taxon>
        <taxon>Arthropoda</taxon>
        <taxon>Hexapoda</taxon>
        <taxon>Insecta</taxon>
        <taxon>Pterygota</taxon>
        <taxon>Neoptera</taxon>
        <taxon>Endopterygota</taxon>
        <taxon>Coleoptera</taxon>
        <taxon>Polyphaga</taxon>
        <taxon>Elateriformia</taxon>
        <taxon>Elateroidea</taxon>
        <taxon>Lampyridae</taxon>
        <taxon>Lampyrinae</taxon>
        <taxon>Photinus</taxon>
    </lineage>
</organism>